<evidence type="ECO:0000313" key="2">
    <source>
        <dbReference type="EMBL" id="MFD0724812.1"/>
    </source>
</evidence>
<proteinExistence type="predicted"/>
<name>A0ABW2YAW0_9GAMM</name>
<dbReference type="PANTHER" id="PTHR33990:SF1">
    <property type="entry name" value="PROTEIN YJDN"/>
    <property type="match status" value="1"/>
</dbReference>
<evidence type="ECO:0000313" key="3">
    <source>
        <dbReference type="Proteomes" id="UP001597110"/>
    </source>
</evidence>
<dbReference type="RefSeq" id="WP_386822453.1">
    <property type="nucleotide sequence ID" value="NZ_JBHTIF010000001.1"/>
</dbReference>
<gene>
    <name evidence="2" type="ORF">ACFQ0E_04285</name>
</gene>
<dbReference type="CDD" id="cd06588">
    <property type="entry name" value="PhnB_like"/>
    <property type="match status" value="1"/>
</dbReference>
<feature type="domain" description="PhnB-like" evidence="1">
    <location>
        <begin position="3"/>
        <end position="130"/>
    </location>
</feature>
<dbReference type="InterPro" id="IPR028973">
    <property type="entry name" value="PhnB-like"/>
</dbReference>
<dbReference type="Proteomes" id="UP001597110">
    <property type="component" value="Unassembled WGS sequence"/>
</dbReference>
<reference evidence="3" key="1">
    <citation type="journal article" date="2019" name="Int. J. Syst. Evol. Microbiol.">
        <title>The Global Catalogue of Microorganisms (GCM) 10K type strain sequencing project: providing services to taxonomists for standard genome sequencing and annotation.</title>
        <authorList>
            <consortium name="The Broad Institute Genomics Platform"/>
            <consortium name="The Broad Institute Genome Sequencing Center for Infectious Disease"/>
            <person name="Wu L."/>
            <person name="Ma J."/>
        </authorList>
    </citation>
    <scope>NUCLEOTIDE SEQUENCE [LARGE SCALE GENOMIC DNA]</scope>
    <source>
        <strain evidence="3">CCUG 55585</strain>
    </source>
</reference>
<sequence>MRLIAYLNFNGNCRAAFDLYREVFRGEIVMRMTYGDSPMSGQMPPDTHSLIMHCQLEAGGAVLMGADGPPPHVDAGVGTCVNIDVTSIEEAERIFAALSEGGTVQMPLAETFWAHRWGAFTDRFGKPWMVNCMKTDAPV</sequence>
<protein>
    <submittedName>
        <fullName evidence="2">VOC family protein</fullName>
    </submittedName>
</protein>
<dbReference type="PANTHER" id="PTHR33990">
    <property type="entry name" value="PROTEIN YJDN-RELATED"/>
    <property type="match status" value="1"/>
</dbReference>
<dbReference type="Pfam" id="PF06983">
    <property type="entry name" value="3-dmu-9_3-mt"/>
    <property type="match status" value="1"/>
</dbReference>
<comment type="caution">
    <text evidence="2">The sequence shown here is derived from an EMBL/GenBank/DDBJ whole genome shotgun (WGS) entry which is preliminary data.</text>
</comment>
<keyword evidence="3" id="KW-1185">Reference proteome</keyword>
<dbReference type="SUPFAM" id="SSF54593">
    <property type="entry name" value="Glyoxalase/Bleomycin resistance protein/Dihydroxybiphenyl dioxygenase"/>
    <property type="match status" value="1"/>
</dbReference>
<organism evidence="2 3">
    <name type="scientific">Lysobacter brunescens</name>
    <dbReference type="NCBI Taxonomy" id="262323"/>
    <lineage>
        <taxon>Bacteria</taxon>
        <taxon>Pseudomonadati</taxon>
        <taxon>Pseudomonadota</taxon>
        <taxon>Gammaproteobacteria</taxon>
        <taxon>Lysobacterales</taxon>
        <taxon>Lysobacteraceae</taxon>
        <taxon>Lysobacter</taxon>
    </lineage>
</organism>
<dbReference type="EMBL" id="JBHTIF010000001">
    <property type="protein sequence ID" value="MFD0724812.1"/>
    <property type="molecule type" value="Genomic_DNA"/>
</dbReference>
<evidence type="ECO:0000259" key="1">
    <source>
        <dbReference type="Pfam" id="PF06983"/>
    </source>
</evidence>
<dbReference type="Gene3D" id="3.10.180.10">
    <property type="entry name" value="2,3-Dihydroxybiphenyl 1,2-Dioxygenase, domain 1"/>
    <property type="match status" value="1"/>
</dbReference>
<accession>A0ABW2YAW0</accession>
<dbReference type="InterPro" id="IPR029068">
    <property type="entry name" value="Glyas_Bleomycin-R_OHBP_Dase"/>
</dbReference>